<comment type="similarity">
    <text evidence="4">Belongs to the GreA/GreB family. GreB subfamily.</text>
</comment>
<feature type="domain" description="Transcription elongation factor GreA/GreB C-terminal" evidence="5">
    <location>
        <begin position="93"/>
        <end position="165"/>
    </location>
</feature>
<dbReference type="PATRIC" id="fig|84531.7.peg.172"/>
<dbReference type="NCBIfam" id="NF002506">
    <property type="entry name" value="PRK01885.1"/>
    <property type="match status" value="1"/>
</dbReference>
<dbReference type="Pfam" id="PF01272">
    <property type="entry name" value="GreA_GreB"/>
    <property type="match status" value="1"/>
</dbReference>
<dbReference type="SUPFAM" id="SSF46557">
    <property type="entry name" value="GreA transcript cleavage protein, N-terminal domain"/>
    <property type="match status" value="1"/>
</dbReference>
<evidence type="ECO:0000256" key="3">
    <source>
        <dbReference type="ARBA" id="ARBA00023163"/>
    </source>
</evidence>
<organism evidence="7 8">
    <name type="scientific">Lysobacter antibioticus</name>
    <dbReference type="NCBI Taxonomy" id="84531"/>
    <lineage>
        <taxon>Bacteria</taxon>
        <taxon>Pseudomonadati</taxon>
        <taxon>Pseudomonadota</taxon>
        <taxon>Gammaproteobacteria</taxon>
        <taxon>Lysobacterales</taxon>
        <taxon>Lysobacteraceae</taxon>
        <taxon>Lysobacter</taxon>
    </lineage>
</organism>
<evidence type="ECO:0000256" key="4">
    <source>
        <dbReference type="HAMAP-Rule" id="MF_00930"/>
    </source>
</evidence>
<dbReference type="PROSITE" id="PS00830">
    <property type="entry name" value="GREAB_2"/>
    <property type="match status" value="1"/>
</dbReference>
<evidence type="ECO:0000313" key="7">
    <source>
        <dbReference type="EMBL" id="ALN81148.1"/>
    </source>
</evidence>
<accession>A0A0S2FC94</accession>
<dbReference type="PROSITE" id="PS00829">
    <property type="entry name" value="GREAB_1"/>
    <property type="match status" value="1"/>
</dbReference>
<dbReference type="InterPro" id="IPR022691">
    <property type="entry name" value="Tscrpt_elong_fac_GreA/B_N"/>
</dbReference>
<dbReference type="HAMAP" id="MF_00105">
    <property type="entry name" value="GreA_GreB"/>
    <property type="match status" value="1"/>
</dbReference>
<dbReference type="FunFam" id="3.10.50.30:FF:000001">
    <property type="entry name" value="Transcription elongation factor GreA"/>
    <property type="match status" value="1"/>
</dbReference>
<dbReference type="PANTHER" id="PTHR30437:SF6">
    <property type="entry name" value="TRANSCRIPTION ELONGATION FACTOR GREB"/>
    <property type="match status" value="1"/>
</dbReference>
<dbReference type="InterPro" id="IPR036805">
    <property type="entry name" value="Tscrpt_elong_fac_GreA/B_N_sf"/>
</dbReference>
<keyword evidence="8" id="KW-1185">Reference proteome</keyword>
<dbReference type="Gene3D" id="1.10.287.180">
    <property type="entry name" value="Transcription elongation factor, GreA/GreB, N-terminal domain"/>
    <property type="match status" value="1"/>
</dbReference>
<dbReference type="GO" id="GO:0003746">
    <property type="term" value="F:translation elongation factor activity"/>
    <property type="evidence" value="ECO:0007669"/>
    <property type="project" value="UniProtKB-KW"/>
</dbReference>
<dbReference type="InterPro" id="IPR006358">
    <property type="entry name" value="Tscrpt_elong_fac_GreB"/>
</dbReference>
<dbReference type="Pfam" id="PF03449">
    <property type="entry name" value="GreA_GreB_N"/>
    <property type="match status" value="1"/>
</dbReference>
<dbReference type="PANTHER" id="PTHR30437">
    <property type="entry name" value="TRANSCRIPTION ELONGATION FACTOR GREA"/>
    <property type="match status" value="1"/>
</dbReference>
<feature type="domain" description="Transcription elongation factor GreA/GreB N-terminal" evidence="6">
    <location>
        <begin position="14"/>
        <end position="79"/>
    </location>
</feature>
<dbReference type="KEGG" id="lab:LA76x_3020"/>
<name>A0A0S2FC94_LYSAN</name>
<reference evidence="7 8" key="1">
    <citation type="journal article" date="2015" name="BMC Genomics">
        <title>Comparative genomics and metabolic profiling of the genus Lysobacter.</title>
        <authorList>
            <person name="de Bruijn I."/>
            <person name="Cheng X."/>
            <person name="de Jager V."/>
            <person name="Exposito R.G."/>
            <person name="Watrous J."/>
            <person name="Patel N."/>
            <person name="Postma J."/>
            <person name="Dorrestein P.C."/>
            <person name="Kobayashi D."/>
            <person name="Raaijmakers J.M."/>
        </authorList>
    </citation>
    <scope>NUCLEOTIDE SEQUENCE [LARGE SCALE GENOMIC DNA]</scope>
    <source>
        <strain evidence="7 8">76</strain>
    </source>
</reference>
<dbReference type="InterPro" id="IPR018151">
    <property type="entry name" value="TF_GreA/GreB_CS"/>
</dbReference>
<gene>
    <name evidence="4 7" type="primary">greB</name>
    <name evidence="7" type="ORF">LA76x_3020</name>
</gene>
<dbReference type="InterPro" id="IPR036953">
    <property type="entry name" value="GreA/GreB_C_sf"/>
</dbReference>
<dbReference type="InterPro" id="IPR001437">
    <property type="entry name" value="Tscrpt_elong_fac_GreA/B_C"/>
</dbReference>
<dbReference type="STRING" id="84531.LA76x_3020"/>
<evidence type="ECO:0000259" key="6">
    <source>
        <dbReference type="Pfam" id="PF03449"/>
    </source>
</evidence>
<evidence type="ECO:0000259" key="5">
    <source>
        <dbReference type="Pfam" id="PF01272"/>
    </source>
</evidence>
<proteinExistence type="inferred from homology"/>
<dbReference type="InterPro" id="IPR023459">
    <property type="entry name" value="Tscrpt_elong_fac_GreA/B_fam"/>
</dbReference>
<dbReference type="GO" id="GO:0070063">
    <property type="term" value="F:RNA polymerase binding"/>
    <property type="evidence" value="ECO:0007669"/>
    <property type="project" value="InterPro"/>
</dbReference>
<dbReference type="EMBL" id="CP011129">
    <property type="protein sequence ID" value="ALN81148.1"/>
    <property type="molecule type" value="Genomic_DNA"/>
</dbReference>
<keyword evidence="3 4" id="KW-0804">Transcription</keyword>
<comment type="function">
    <text evidence="4">Necessary for efficient RNA polymerase transcription elongation past template-encoded arresting sites. The arresting sites in DNA have the property of trapping a certain fraction of elongating RNA polymerases that pass through, resulting in locked ternary complexes. Cleavage of the nascent transcript by cleavage factors such as GreA or GreB allows the resumption of elongation from the new 3'terminus. GreB releases sequences of up to 9 nucleotides in length.</text>
</comment>
<dbReference type="InterPro" id="IPR028624">
    <property type="entry name" value="Tscrpt_elong_fac_GreA/B"/>
</dbReference>
<dbReference type="KEGG" id="laq:GLA29479_170"/>
<keyword evidence="7" id="KW-0648">Protein biosynthesis</keyword>
<dbReference type="GO" id="GO:0032784">
    <property type="term" value="P:regulation of DNA-templated transcription elongation"/>
    <property type="evidence" value="ECO:0007669"/>
    <property type="project" value="UniProtKB-UniRule"/>
</dbReference>
<keyword evidence="1 4" id="KW-0805">Transcription regulation</keyword>
<protein>
    <recommendedName>
        <fullName evidence="4">Transcription elongation factor GreB</fullName>
    </recommendedName>
    <alternativeName>
        <fullName evidence="4">Transcript cleavage factor GreB</fullName>
    </alternativeName>
</protein>
<dbReference type="HAMAP" id="MF_00930">
    <property type="entry name" value="GreB"/>
    <property type="match status" value="1"/>
</dbReference>
<dbReference type="SUPFAM" id="SSF54534">
    <property type="entry name" value="FKBP-like"/>
    <property type="match status" value="1"/>
</dbReference>
<dbReference type="Proteomes" id="UP000060787">
    <property type="component" value="Chromosome"/>
</dbReference>
<dbReference type="AlphaFoldDB" id="A0A0S2FC94"/>
<dbReference type="GO" id="GO:0003677">
    <property type="term" value="F:DNA binding"/>
    <property type="evidence" value="ECO:0007669"/>
    <property type="project" value="UniProtKB-UniRule"/>
</dbReference>
<keyword evidence="7" id="KW-0251">Elongation factor</keyword>
<dbReference type="Gene3D" id="3.10.50.30">
    <property type="entry name" value="Transcription elongation factor, GreA/GreB, C-terminal domain"/>
    <property type="match status" value="1"/>
</dbReference>
<dbReference type="PIRSF" id="PIRSF006092">
    <property type="entry name" value="GreA_GreB"/>
    <property type="match status" value="1"/>
</dbReference>
<evidence type="ECO:0000256" key="1">
    <source>
        <dbReference type="ARBA" id="ARBA00023015"/>
    </source>
</evidence>
<keyword evidence="2 4" id="KW-0238">DNA-binding</keyword>
<dbReference type="GO" id="GO:0006354">
    <property type="term" value="P:DNA-templated transcription elongation"/>
    <property type="evidence" value="ECO:0007669"/>
    <property type="project" value="TreeGrafter"/>
</dbReference>
<dbReference type="eggNOG" id="COG0782">
    <property type="taxonomic scope" value="Bacteria"/>
</dbReference>
<evidence type="ECO:0000256" key="2">
    <source>
        <dbReference type="ARBA" id="ARBA00023125"/>
    </source>
</evidence>
<sequence length="171" mass="19533">MARWRPPAEHSTALITREGHARLKHELDDLWRVRRPEVVKALAAAAAEGDRSENAEYIYRKKQLGEIDRRVRYLSKRLPLLHVIETTPSDPRSVFFGAWVEVENVANGELARYRIVGPDETDAKLGHISIDSPLARAMLKRRIDDEFEAMLPAGPQRYAIVEVAYRPPAEE</sequence>
<dbReference type="RefSeq" id="WP_057918274.1">
    <property type="nucleotide sequence ID" value="NZ_CP011129.1"/>
</dbReference>
<evidence type="ECO:0000313" key="8">
    <source>
        <dbReference type="Proteomes" id="UP000060787"/>
    </source>
</evidence>
<dbReference type="NCBIfam" id="TIGR01461">
    <property type="entry name" value="greB"/>
    <property type="match status" value="1"/>
</dbReference>
<dbReference type="FunFam" id="1.10.287.180:FF:000001">
    <property type="entry name" value="Transcription elongation factor GreA"/>
    <property type="match status" value="1"/>
</dbReference>
<dbReference type="OrthoDB" id="5511940at2"/>